<dbReference type="InterPro" id="IPR011611">
    <property type="entry name" value="PfkB_dom"/>
</dbReference>
<dbReference type="EMBL" id="FXYY01000010">
    <property type="protein sequence ID" value="SMX83998.1"/>
    <property type="molecule type" value="Genomic_DNA"/>
</dbReference>
<dbReference type="PANTHER" id="PTHR43085">
    <property type="entry name" value="HEXOKINASE FAMILY MEMBER"/>
    <property type="match status" value="1"/>
</dbReference>
<dbReference type="InterPro" id="IPR050306">
    <property type="entry name" value="PfkB_Carbo_kinase"/>
</dbReference>
<feature type="domain" description="Carbohydrate kinase PfkB" evidence="4">
    <location>
        <begin position="21"/>
        <end position="265"/>
    </location>
</feature>
<organism evidence="5 6">
    <name type="scientific">Brevibacterium linens ATCC 9172</name>
    <dbReference type="NCBI Taxonomy" id="1255617"/>
    <lineage>
        <taxon>Bacteria</taxon>
        <taxon>Bacillati</taxon>
        <taxon>Actinomycetota</taxon>
        <taxon>Actinomycetes</taxon>
        <taxon>Micrococcales</taxon>
        <taxon>Brevibacteriaceae</taxon>
        <taxon>Brevibacterium</taxon>
    </lineage>
</organism>
<protein>
    <submittedName>
        <fullName evidence="5">Fructoselysine 6-kinase</fullName>
        <ecNumber evidence="5">2.7.1.-</ecNumber>
    </submittedName>
</protein>
<sequence length="285" mass="30636">MPGLLGIGNVVVDVYRDDLLAYPGGNALNVAVYHRLLHSSPAGFIGLLGTDRYSDHITDVSSALGVDVSRSRRVVGETGRTLVDISADGDRVFAATNRGGVQAEVSLRLNEDDLELVDDYDFVHTSVYAGLDPQIPALAARTRVAYDFSAPGTRDVDLSILEHIECAFFSASDMSEPQREEFVRTCFDFGATTVILTAGVEGAYGYTREEAHHQPSDEAELVDALGAGDGFISGFLHSWQRESDLRTALRSGARSGAEACGFRGAFGHPLPATRDEMAALLRNPV</sequence>
<keyword evidence="3 5" id="KW-0418">Kinase</keyword>
<evidence type="ECO:0000313" key="6">
    <source>
        <dbReference type="Proteomes" id="UP000234641"/>
    </source>
</evidence>
<evidence type="ECO:0000256" key="3">
    <source>
        <dbReference type="ARBA" id="ARBA00022777"/>
    </source>
</evidence>
<accession>A0A2H1J9J2</accession>
<dbReference type="GO" id="GO:0016301">
    <property type="term" value="F:kinase activity"/>
    <property type="evidence" value="ECO:0007669"/>
    <property type="project" value="UniProtKB-KW"/>
</dbReference>
<dbReference type="Proteomes" id="UP000234641">
    <property type="component" value="Unassembled WGS sequence"/>
</dbReference>
<proteinExistence type="inferred from homology"/>
<dbReference type="SUPFAM" id="SSF53613">
    <property type="entry name" value="Ribokinase-like"/>
    <property type="match status" value="1"/>
</dbReference>
<dbReference type="PANTHER" id="PTHR43085:SF41">
    <property type="entry name" value="FRUCTOSELYSINE 6-KINASE"/>
    <property type="match status" value="1"/>
</dbReference>
<name>A0A2H1J9J2_BRELN</name>
<dbReference type="EC" id="2.7.1.-" evidence="5"/>
<dbReference type="Pfam" id="PF00294">
    <property type="entry name" value="PfkB"/>
    <property type="match status" value="1"/>
</dbReference>
<reference evidence="5 6" key="1">
    <citation type="submission" date="2017-03" db="EMBL/GenBank/DDBJ databases">
        <authorList>
            <person name="Afonso C.L."/>
            <person name="Miller P.J."/>
            <person name="Scott M.A."/>
            <person name="Spackman E."/>
            <person name="Goraichik I."/>
            <person name="Dimitrov K.M."/>
            <person name="Suarez D.L."/>
            <person name="Swayne D.E."/>
        </authorList>
    </citation>
    <scope>NUCLEOTIDE SEQUENCE [LARGE SCALE GENOMIC DNA]</scope>
    <source>
        <strain evidence="5 6">ATCC 9172</strain>
    </source>
</reference>
<keyword evidence="2 5" id="KW-0808">Transferase</keyword>
<evidence type="ECO:0000259" key="4">
    <source>
        <dbReference type="Pfam" id="PF00294"/>
    </source>
</evidence>
<dbReference type="AlphaFoldDB" id="A0A2H1J9J2"/>
<evidence type="ECO:0000256" key="1">
    <source>
        <dbReference type="ARBA" id="ARBA00010688"/>
    </source>
</evidence>
<dbReference type="InterPro" id="IPR029056">
    <property type="entry name" value="Ribokinase-like"/>
</dbReference>
<dbReference type="RefSeq" id="WP_101554855.1">
    <property type="nucleotide sequence ID" value="NZ_FXYY01000010.1"/>
</dbReference>
<comment type="similarity">
    <text evidence="1">Belongs to the carbohydrate kinase PfkB family.</text>
</comment>
<gene>
    <name evidence="5" type="ORF">BLIN9172_01902</name>
</gene>
<dbReference type="Gene3D" id="3.40.1190.20">
    <property type="match status" value="1"/>
</dbReference>
<evidence type="ECO:0000313" key="5">
    <source>
        <dbReference type="EMBL" id="SMX83998.1"/>
    </source>
</evidence>
<evidence type="ECO:0000256" key="2">
    <source>
        <dbReference type="ARBA" id="ARBA00022679"/>
    </source>
</evidence>